<dbReference type="InterPro" id="IPR019734">
    <property type="entry name" value="TPR_rpt"/>
</dbReference>
<dbReference type="EMBL" id="CBTK010000290">
    <property type="protein sequence ID" value="CDH47088.1"/>
    <property type="molecule type" value="Genomic_DNA"/>
</dbReference>
<dbReference type="PROSITE" id="PS51257">
    <property type="entry name" value="PROKAR_LIPOPROTEIN"/>
    <property type="match status" value="1"/>
</dbReference>
<comment type="caution">
    <text evidence="2">The sequence shown here is derived from an EMBL/GenBank/DDBJ whole genome shotgun (WGS) entry which is preliminary data.</text>
</comment>
<dbReference type="SUPFAM" id="SSF48452">
    <property type="entry name" value="TPR-like"/>
    <property type="match status" value="1"/>
</dbReference>
<dbReference type="Pfam" id="PF13424">
    <property type="entry name" value="TPR_12"/>
    <property type="match status" value="1"/>
</dbReference>
<dbReference type="Proteomes" id="UP000019184">
    <property type="component" value="Unassembled WGS sequence"/>
</dbReference>
<proteinExistence type="predicted"/>
<keyword evidence="3" id="KW-1185">Reference proteome</keyword>
<organism evidence="2 3">
    <name type="scientific">Candidatus Contendobacter odensis Run_B_J11</name>
    <dbReference type="NCBI Taxonomy" id="1400861"/>
    <lineage>
        <taxon>Bacteria</taxon>
        <taxon>Pseudomonadati</taxon>
        <taxon>Pseudomonadota</taxon>
        <taxon>Gammaproteobacteria</taxon>
        <taxon>Candidatus Competibacteraceae</taxon>
        <taxon>Candidatus Contendibacter</taxon>
    </lineage>
</organism>
<accession>A0A7U7GEV2</accession>
<evidence type="ECO:0000313" key="2">
    <source>
        <dbReference type="EMBL" id="CDH47088.1"/>
    </source>
</evidence>
<dbReference type="Gene3D" id="1.25.40.10">
    <property type="entry name" value="Tetratricopeptide repeat domain"/>
    <property type="match status" value="2"/>
</dbReference>
<evidence type="ECO:0000256" key="1">
    <source>
        <dbReference type="SAM" id="MobiDB-lite"/>
    </source>
</evidence>
<name>A0A7U7GEV2_9GAMM</name>
<dbReference type="SMART" id="SM00028">
    <property type="entry name" value="TPR"/>
    <property type="match status" value="5"/>
</dbReference>
<dbReference type="PANTHER" id="PTHR10098:SF108">
    <property type="entry name" value="TETRATRICOPEPTIDE REPEAT PROTEIN 28"/>
    <property type="match status" value="1"/>
</dbReference>
<sequence length="312" mass="33927">MDVKVSSQAKRNRWWVMLTGLLLLLLAACGGPALTPLQAQYQREQERALRYHARGELPRALQAYQDSLRWAEIADDRAAIVTQALNLGTVALALGEWALAESSFQQAQRTAVELRNVASEWRARLGLAQVSLRQGRFEAALTAFQHALAEVRERDTAAALVALNGLGLAHQGLEQWSDAYRALREAEILARAHGNERLLAATLANQAALALRTGQFSPAATRLDEAIALDRNTENLPGLAQDLALLARVREQMGDGPGALDLYRQARIIARHTGQFLPVESGHRVDRGSEGDSSGRLQPGGLKSAEQSGLTP</sequence>
<protein>
    <recommendedName>
        <fullName evidence="4">MalT-like TPR region domain-containing protein</fullName>
    </recommendedName>
</protein>
<reference evidence="2 3" key="1">
    <citation type="journal article" date="2014" name="ISME J.">
        <title>Candidatus Competibacter-lineage genomes retrieved from metagenomes reveal functional metabolic diversity.</title>
        <authorList>
            <person name="McIlroy S.J."/>
            <person name="Albertsen M."/>
            <person name="Andresen E.K."/>
            <person name="Saunders A.M."/>
            <person name="Kristiansen R."/>
            <person name="Stokholm-Bjerregaard M."/>
            <person name="Nielsen K.L."/>
            <person name="Nielsen P.H."/>
        </authorList>
    </citation>
    <scope>NUCLEOTIDE SEQUENCE [LARGE SCALE GENOMIC DNA]</scope>
    <source>
        <strain evidence="2 3">Run_B_J11</strain>
    </source>
</reference>
<dbReference type="InterPro" id="IPR011990">
    <property type="entry name" value="TPR-like_helical_dom_sf"/>
</dbReference>
<dbReference type="AlphaFoldDB" id="A0A7U7GEV2"/>
<gene>
    <name evidence="2" type="ORF">BN874_720032</name>
</gene>
<evidence type="ECO:0008006" key="4">
    <source>
        <dbReference type="Google" id="ProtNLM"/>
    </source>
</evidence>
<dbReference type="PANTHER" id="PTHR10098">
    <property type="entry name" value="RAPSYN-RELATED"/>
    <property type="match status" value="1"/>
</dbReference>
<feature type="region of interest" description="Disordered" evidence="1">
    <location>
        <begin position="279"/>
        <end position="312"/>
    </location>
</feature>
<feature type="compositionally biased region" description="Basic and acidic residues" evidence="1">
    <location>
        <begin position="281"/>
        <end position="290"/>
    </location>
</feature>
<evidence type="ECO:0000313" key="3">
    <source>
        <dbReference type="Proteomes" id="UP000019184"/>
    </source>
</evidence>